<keyword evidence="9" id="KW-0486">Methionine biosynthesis</keyword>
<comment type="catalytic activity">
    <reaction evidence="11">
        <text>(6S)-5-methyl-5,6,7,8-tetrahydrofolate + NAD(+) = (6R)-5,10-methylene-5,6,7,8-tetrahydrofolate + NADH + H(+)</text>
        <dbReference type="Rhea" id="RHEA:19821"/>
        <dbReference type="ChEBI" id="CHEBI:15378"/>
        <dbReference type="ChEBI" id="CHEBI:15636"/>
        <dbReference type="ChEBI" id="CHEBI:18608"/>
        <dbReference type="ChEBI" id="CHEBI:57540"/>
        <dbReference type="ChEBI" id="CHEBI:57945"/>
        <dbReference type="EC" id="1.5.1.54"/>
    </reaction>
    <physiologicalReaction direction="right-to-left" evidence="11">
        <dbReference type="Rhea" id="RHEA:19823"/>
    </physiologicalReaction>
</comment>
<protein>
    <recommendedName>
        <fullName evidence="12">Methylenetetrahydrofolate reductase</fullName>
        <ecNumber evidence="12">1.5.1.54</ecNumber>
    </recommendedName>
</protein>
<evidence type="ECO:0000256" key="6">
    <source>
        <dbReference type="ARBA" id="ARBA00022827"/>
    </source>
</evidence>
<name>A0A7X9ILA4_9DELT</name>
<dbReference type="GO" id="GO:0035999">
    <property type="term" value="P:tetrahydrofolate interconversion"/>
    <property type="evidence" value="ECO:0007669"/>
    <property type="project" value="UniProtKB-UniPathway"/>
</dbReference>
<sequence>MSFTELYKKNKRVFSFEFFPPKRPEDLPATKALIARMSALQPDFMTVTYGAGGGTRARTQELVSYIVNELKCPAAAHLTCVHHTVEEVERMLDSFAADGINKIVALRGDPSNTLEGAGSLFPGFSCARDLVRYVKSKGSFHMAVAAYPEVHPDAKSSLEDLLYLKEKVDAGAELILTQVFFDPEIYFAFVKEAQRVGIQVPIVPGILPIGNLKQLEIFTSKCGATIPNRLQDDLRMIGNDRVAVQAFGTSYAARMCEKLLEGGAPGIHFYTLNKSMQVEEVIKVLRGALPN</sequence>
<organism evidence="13 14">
    <name type="scientific">SAR324 cluster bacterium</name>
    <dbReference type="NCBI Taxonomy" id="2024889"/>
    <lineage>
        <taxon>Bacteria</taxon>
        <taxon>Deltaproteobacteria</taxon>
        <taxon>SAR324 cluster</taxon>
    </lineage>
</organism>
<dbReference type="EC" id="1.5.1.54" evidence="12"/>
<keyword evidence="8" id="KW-0520">NAD</keyword>
<evidence type="ECO:0000256" key="3">
    <source>
        <dbReference type="ARBA" id="ARBA00006743"/>
    </source>
</evidence>
<reference evidence="13 14" key="1">
    <citation type="journal article" date="2020" name="Biotechnol. Biofuels">
        <title>New insights from the biogas microbiome by comprehensive genome-resolved metagenomics of nearly 1600 species originating from multiple anaerobic digesters.</title>
        <authorList>
            <person name="Campanaro S."/>
            <person name="Treu L."/>
            <person name="Rodriguez-R L.M."/>
            <person name="Kovalovszki A."/>
            <person name="Ziels R.M."/>
            <person name="Maus I."/>
            <person name="Zhu X."/>
            <person name="Kougias P.G."/>
            <person name="Basile A."/>
            <person name="Luo G."/>
            <person name="Schluter A."/>
            <person name="Konstantinidis K.T."/>
            <person name="Angelidaki I."/>
        </authorList>
    </citation>
    <scope>NUCLEOTIDE SEQUENCE [LARGE SCALE GENOMIC DNA]</scope>
    <source>
        <strain evidence="13">AS27yjCOA_65</strain>
    </source>
</reference>
<dbReference type="Pfam" id="PF02219">
    <property type="entry name" value="MTHFR"/>
    <property type="match status" value="1"/>
</dbReference>
<evidence type="ECO:0000256" key="7">
    <source>
        <dbReference type="ARBA" id="ARBA00023002"/>
    </source>
</evidence>
<dbReference type="Proteomes" id="UP000524246">
    <property type="component" value="Unassembled WGS sequence"/>
</dbReference>
<dbReference type="GO" id="GO:0071949">
    <property type="term" value="F:FAD binding"/>
    <property type="evidence" value="ECO:0007669"/>
    <property type="project" value="TreeGrafter"/>
</dbReference>
<evidence type="ECO:0000256" key="5">
    <source>
        <dbReference type="ARBA" id="ARBA00022630"/>
    </source>
</evidence>
<evidence type="ECO:0000256" key="11">
    <source>
        <dbReference type="ARBA" id="ARBA00048628"/>
    </source>
</evidence>
<comment type="caution">
    <text evidence="13">The sequence shown here is derived from an EMBL/GenBank/DDBJ whole genome shotgun (WGS) entry which is preliminary data.</text>
</comment>
<evidence type="ECO:0000256" key="12">
    <source>
        <dbReference type="RuleBase" id="RU003862"/>
    </source>
</evidence>
<dbReference type="UniPathway" id="UPA00193"/>
<gene>
    <name evidence="13" type="primary">metF</name>
    <name evidence="13" type="ORF">GYA55_12790</name>
</gene>
<comment type="similarity">
    <text evidence="3 12">Belongs to the methylenetetrahydrofolate reductase family.</text>
</comment>
<dbReference type="AlphaFoldDB" id="A0A7X9ILA4"/>
<keyword evidence="6 12" id="KW-0274">FAD</keyword>
<comment type="pathway">
    <text evidence="10">Amino-acid biosynthesis; L-methionine biosynthesis via de novo pathway.</text>
</comment>
<dbReference type="PANTHER" id="PTHR45754">
    <property type="entry name" value="METHYLENETETRAHYDROFOLATE REDUCTASE"/>
    <property type="match status" value="1"/>
</dbReference>
<comment type="pathway">
    <text evidence="2 12">One-carbon metabolism; tetrahydrofolate interconversion.</text>
</comment>
<dbReference type="InterPro" id="IPR029041">
    <property type="entry name" value="FAD-linked_oxidoreductase-like"/>
</dbReference>
<evidence type="ECO:0000256" key="9">
    <source>
        <dbReference type="ARBA" id="ARBA00023167"/>
    </source>
</evidence>
<dbReference type="Gene3D" id="3.20.20.220">
    <property type="match status" value="1"/>
</dbReference>
<proteinExistence type="inferred from homology"/>
<evidence type="ECO:0000256" key="8">
    <source>
        <dbReference type="ARBA" id="ARBA00023027"/>
    </source>
</evidence>
<comment type="cofactor">
    <cofactor evidence="1 12">
        <name>FAD</name>
        <dbReference type="ChEBI" id="CHEBI:57692"/>
    </cofactor>
</comment>
<dbReference type="GO" id="GO:0005829">
    <property type="term" value="C:cytosol"/>
    <property type="evidence" value="ECO:0007669"/>
    <property type="project" value="InterPro"/>
</dbReference>
<evidence type="ECO:0000256" key="2">
    <source>
        <dbReference type="ARBA" id="ARBA00004777"/>
    </source>
</evidence>
<dbReference type="InterPro" id="IPR004620">
    <property type="entry name" value="MTHF_reductase_bac"/>
</dbReference>
<accession>A0A7X9ILA4</accession>
<evidence type="ECO:0000256" key="10">
    <source>
        <dbReference type="ARBA" id="ARBA00034478"/>
    </source>
</evidence>
<dbReference type="PANTHER" id="PTHR45754:SF3">
    <property type="entry name" value="METHYLENETETRAHYDROFOLATE REDUCTASE (NADPH)"/>
    <property type="match status" value="1"/>
</dbReference>
<dbReference type="GO" id="GO:0106312">
    <property type="term" value="F:methylenetetrahydrofolate reductase (NADH) activity"/>
    <property type="evidence" value="ECO:0007669"/>
    <property type="project" value="UniProtKB-EC"/>
</dbReference>
<dbReference type="GO" id="GO:0009086">
    <property type="term" value="P:methionine biosynthetic process"/>
    <property type="evidence" value="ECO:0007669"/>
    <property type="project" value="UniProtKB-KW"/>
</dbReference>
<evidence type="ECO:0000313" key="13">
    <source>
        <dbReference type="EMBL" id="NMC64032.1"/>
    </source>
</evidence>
<evidence type="ECO:0000313" key="14">
    <source>
        <dbReference type="Proteomes" id="UP000524246"/>
    </source>
</evidence>
<dbReference type="SUPFAM" id="SSF51730">
    <property type="entry name" value="FAD-linked oxidoreductase"/>
    <property type="match status" value="1"/>
</dbReference>
<evidence type="ECO:0000256" key="1">
    <source>
        <dbReference type="ARBA" id="ARBA00001974"/>
    </source>
</evidence>
<evidence type="ECO:0000256" key="4">
    <source>
        <dbReference type="ARBA" id="ARBA00022605"/>
    </source>
</evidence>
<dbReference type="CDD" id="cd00537">
    <property type="entry name" value="MTHFR"/>
    <property type="match status" value="1"/>
</dbReference>
<keyword evidence="4" id="KW-0028">Amino-acid biosynthesis</keyword>
<keyword evidence="7 12" id="KW-0560">Oxidoreductase</keyword>
<keyword evidence="5 12" id="KW-0285">Flavoprotein</keyword>
<dbReference type="NCBIfam" id="TIGR00676">
    <property type="entry name" value="fadh2"/>
    <property type="match status" value="1"/>
</dbReference>
<dbReference type="InterPro" id="IPR003171">
    <property type="entry name" value="Mehydrof_redctse-like"/>
</dbReference>
<dbReference type="EMBL" id="JAAZON010000587">
    <property type="protein sequence ID" value="NMC64032.1"/>
    <property type="molecule type" value="Genomic_DNA"/>
</dbReference>